<dbReference type="EC" id="3.1.26.4" evidence="3 9"/>
<accession>A0A8K0WS64</accession>
<dbReference type="PANTHER" id="PTHR10642">
    <property type="entry name" value="RIBONUCLEASE H1"/>
    <property type="match status" value="1"/>
</dbReference>
<keyword evidence="5 9" id="KW-0479">Metal-binding</keyword>
<dbReference type="Proteomes" id="UP000813444">
    <property type="component" value="Unassembled WGS sequence"/>
</dbReference>
<dbReference type="PANTHER" id="PTHR10642:SF25">
    <property type="entry name" value="RNASE H TYPE-1 DOMAIN-CONTAINING PROTEIN"/>
    <property type="match status" value="1"/>
</dbReference>
<evidence type="ECO:0000256" key="5">
    <source>
        <dbReference type="ARBA" id="ARBA00022723"/>
    </source>
</evidence>
<dbReference type="InterPro" id="IPR037056">
    <property type="entry name" value="RNase_H1_N_sf"/>
</dbReference>
<evidence type="ECO:0000256" key="9">
    <source>
        <dbReference type="PIRNR" id="PIRNR036852"/>
    </source>
</evidence>
<evidence type="ECO:0000256" key="2">
    <source>
        <dbReference type="ARBA" id="ARBA00005300"/>
    </source>
</evidence>
<evidence type="ECO:0000313" key="13">
    <source>
        <dbReference type="Proteomes" id="UP000813444"/>
    </source>
</evidence>
<dbReference type="InterPro" id="IPR017067">
    <property type="entry name" value="RNase_H1_euk"/>
</dbReference>
<dbReference type="GO" id="GO:0000287">
    <property type="term" value="F:magnesium ion binding"/>
    <property type="evidence" value="ECO:0007669"/>
    <property type="project" value="UniProtKB-UniRule"/>
</dbReference>
<dbReference type="GO" id="GO:0003676">
    <property type="term" value="F:nucleic acid binding"/>
    <property type="evidence" value="ECO:0007669"/>
    <property type="project" value="UniProtKB-UniRule"/>
</dbReference>
<evidence type="ECO:0000256" key="3">
    <source>
        <dbReference type="ARBA" id="ARBA00012180"/>
    </source>
</evidence>
<keyword evidence="7 9" id="KW-0378">Hydrolase</keyword>
<dbReference type="Pfam" id="PF01693">
    <property type="entry name" value="Cauli_VI"/>
    <property type="match status" value="2"/>
</dbReference>
<dbReference type="InterPro" id="IPR036397">
    <property type="entry name" value="RNaseH_sf"/>
</dbReference>
<evidence type="ECO:0000256" key="1">
    <source>
        <dbReference type="ARBA" id="ARBA00001946"/>
    </source>
</evidence>
<dbReference type="GO" id="GO:0043137">
    <property type="term" value="P:DNA replication, removal of RNA primer"/>
    <property type="evidence" value="ECO:0007669"/>
    <property type="project" value="TreeGrafter"/>
</dbReference>
<feature type="region of interest" description="Disordered" evidence="10">
    <location>
        <begin position="336"/>
        <end position="358"/>
    </location>
</feature>
<dbReference type="Gene3D" id="3.40.970.10">
    <property type="entry name" value="Ribonuclease H1, N-terminal domain"/>
    <property type="match status" value="2"/>
</dbReference>
<dbReference type="Pfam" id="PF00075">
    <property type="entry name" value="RNase_H"/>
    <property type="match status" value="1"/>
</dbReference>
<dbReference type="SUPFAM" id="SSF55658">
    <property type="entry name" value="L9 N-domain-like"/>
    <property type="match status" value="2"/>
</dbReference>
<evidence type="ECO:0000256" key="6">
    <source>
        <dbReference type="ARBA" id="ARBA00022759"/>
    </source>
</evidence>
<evidence type="ECO:0000256" key="10">
    <source>
        <dbReference type="SAM" id="MobiDB-lite"/>
    </source>
</evidence>
<sequence length="358" mass="39050">MSKRSADAMPSASKKRKTDKGPKFYAVRCGWQPGVYDSYDKCSTQTTGFKGAIFKSFTSRKDAEDFVAGKKVETPSDEPTRYYAVAVGRSTGIFTDWAEAEPHIKGASKPKYKKFNSYAEAVEFIKENGDRDAVEALGETFDPSPPPPPPALALPVQVEAPSKRARVSRGGKAEPGTVPRSDILQVWTDGSSRANGRKDASAGIGVYFGPNDPRNLAERLEGEAQTNQRAELTAMLRAMEMVPNEQSMMIWSDSRYSINCVNTWAETWETKEWKTATGGEVKNKDIIVKIRAKVKERGKAGAVTLLEWVKGHGMNVGNNAADRLANEGALKSLPITFDTNDTNDTSQASSQSSTNGGF</sequence>
<dbReference type="AlphaFoldDB" id="A0A8K0WS64"/>
<evidence type="ECO:0000256" key="4">
    <source>
        <dbReference type="ARBA" id="ARBA00022722"/>
    </source>
</evidence>
<dbReference type="CDD" id="cd09280">
    <property type="entry name" value="RNase_HI_eukaryote_like"/>
    <property type="match status" value="1"/>
</dbReference>
<evidence type="ECO:0000259" key="11">
    <source>
        <dbReference type="PROSITE" id="PS50879"/>
    </source>
</evidence>
<dbReference type="PROSITE" id="PS50879">
    <property type="entry name" value="RNASE_H_1"/>
    <property type="match status" value="1"/>
</dbReference>
<evidence type="ECO:0000256" key="7">
    <source>
        <dbReference type="ARBA" id="ARBA00022801"/>
    </source>
</evidence>
<dbReference type="FunFam" id="3.40.970.10:FF:000001">
    <property type="entry name" value="Ribonuclease H1"/>
    <property type="match status" value="2"/>
</dbReference>
<feature type="region of interest" description="Disordered" evidence="10">
    <location>
        <begin position="1"/>
        <end position="20"/>
    </location>
</feature>
<comment type="catalytic activity">
    <reaction evidence="9">
        <text>Endonucleolytic cleavage to 5'-phosphomonoester.</text>
        <dbReference type="EC" id="3.1.26.4"/>
    </reaction>
</comment>
<dbReference type="InterPro" id="IPR050092">
    <property type="entry name" value="RNase_H"/>
</dbReference>
<keyword evidence="4 9" id="KW-0540">Nuclease</keyword>
<dbReference type="InterPro" id="IPR002156">
    <property type="entry name" value="RNaseH_domain"/>
</dbReference>
<comment type="cofactor">
    <cofactor evidence="1 9">
        <name>Mg(2+)</name>
        <dbReference type="ChEBI" id="CHEBI:18420"/>
    </cofactor>
</comment>
<dbReference type="SUPFAM" id="SSF53098">
    <property type="entry name" value="Ribonuclease H-like"/>
    <property type="match status" value="1"/>
</dbReference>
<protein>
    <recommendedName>
        <fullName evidence="3 9">Ribonuclease H</fullName>
        <shortName evidence="9">RNase H</shortName>
        <ecNumber evidence="3 9">3.1.26.4</ecNumber>
    </recommendedName>
</protein>
<evidence type="ECO:0000256" key="8">
    <source>
        <dbReference type="ARBA" id="ARBA00022842"/>
    </source>
</evidence>
<keyword evidence="6 9" id="KW-0255">Endonuclease</keyword>
<name>A0A8K0WS64_9HYPO</name>
<keyword evidence="8 9" id="KW-0460">Magnesium</keyword>
<dbReference type="InterPro" id="IPR011320">
    <property type="entry name" value="RNase_H1_N"/>
</dbReference>
<comment type="function">
    <text evidence="9">Endonuclease that specifically degrades the RNA of RNA-DNA hybrids.</text>
</comment>
<dbReference type="OrthoDB" id="407198at2759"/>
<dbReference type="InterPro" id="IPR009027">
    <property type="entry name" value="Ribosomal_bL9/RNase_H1_N"/>
</dbReference>
<dbReference type="PIRSF" id="PIRSF036852">
    <property type="entry name" value="Ribonuclease_H1_euk"/>
    <property type="match status" value="1"/>
</dbReference>
<gene>
    <name evidence="12" type="ORF">B0I35DRAFT_203250</name>
</gene>
<evidence type="ECO:0000313" key="12">
    <source>
        <dbReference type="EMBL" id="KAH7320945.1"/>
    </source>
</evidence>
<feature type="compositionally biased region" description="Polar residues" evidence="10">
    <location>
        <begin position="337"/>
        <end position="358"/>
    </location>
</feature>
<dbReference type="GO" id="GO:0004523">
    <property type="term" value="F:RNA-DNA hybrid ribonuclease activity"/>
    <property type="evidence" value="ECO:0007669"/>
    <property type="project" value="UniProtKB-UniRule"/>
</dbReference>
<organism evidence="12 13">
    <name type="scientific">Stachybotrys elegans</name>
    <dbReference type="NCBI Taxonomy" id="80388"/>
    <lineage>
        <taxon>Eukaryota</taxon>
        <taxon>Fungi</taxon>
        <taxon>Dikarya</taxon>
        <taxon>Ascomycota</taxon>
        <taxon>Pezizomycotina</taxon>
        <taxon>Sordariomycetes</taxon>
        <taxon>Hypocreomycetidae</taxon>
        <taxon>Hypocreales</taxon>
        <taxon>Stachybotryaceae</taxon>
        <taxon>Stachybotrys</taxon>
    </lineage>
</organism>
<dbReference type="FunFam" id="3.30.420.10:FF:000115">
    <property type="entry name" value="Ribonuclease H"/>
    <property type="match status" value="1"/>
</dbReference>
<comment type="caution">
    <text evidence="12">The sequence shown here is derived from an EMBL/GenBank/DDBJ whole genome shotgun (WGS) entry which is preliminary data.</text>
</comment>
<dbReference type="InterPro" id="IPR012337">
    <property type="entry name" value="RNaseH-like_sf"/>
</dbReference>
<dbReference type="EMBL" id="JAGPNK010000005">
    <property type="protein sequence ID" value="KAH7320945.1"/>
    <property type="molecule type" value="Genomic_DNA"/>
</dbReference>
<reference evidence="12" key="1">
    <citation type="journal article" date="2021" name="Nat. Commun.">
        <title>Genetic determinants of endophytism in the Arabidopsis root mycobiome.</title>
        <authorList>
            <person name="Mesny F."/>
            <person name="Miyauchi S."/>
            <person name="Thiergart T."/>
            <person name="Pickel B."/>
            <person name="Atanasova L."/>
            <person name="Karlsson M."/>
            <person name="Huettel B."/>
            <person name="Barry K.W."/>
            <person name="Haridas S."/>
            <person name="Chen C."/>
            <person name="Bauer D."/>
            <person name="Andreopoulos W."/>
            <person name="Pangilinan J."/>
            <person name="LaButti K."/>
            <person name="Riley R."/>
            <person name="Lipzen A."/>
            <person name="Clum A."/>
            <person name="Drula E."/>
            <person name="Henrissat B."/>
            <person name="Kohler A."/>
            <person name="Grigoriev I.V."/>
            <person name="Martin F.M."/>
            <person name="Hacquard S."/>
        </authorList>
    </citation>
    <scope>NUCLEOTIDE SEQUENCE</scope>
    <source>
        <strain evidence="12">MPI-CAGE-CH-0235</strain>
    </source>
</reference>
<keyword evidence="13" id="KW-1185">Reference proteome</keyword>
<feature type="domain" description="RNase H type-1" evidence="11">
    <location>
        <begin position="180"/>
        <end position="330"/>
    </location>
</feature>
<dbReference type="Gene3D" id="3.30.420.10">
    <property type="entry name" value="Ribonuclease H-like superfamily/Ribonuclease H"/>
    <property type="match status" value="1"/>
</dbReference>
<proteinExistence type="inferred from homology"/>
<comment type="similarity">
    <text evidence="2 9">Belongs to the RNase H family.</text>
</comment>